<dbReference type="Proteomes" id="UP000604825">
    <property type="component" value="Unassembled WGS sequence"/>
</dbReference>
<gene>
    <name evidence="1" type="ORF">NCGR_LOCUS50772</name>
</gene>
<dbReference type="OrthoDB" id="676843at2759"/>
<dbReference type="EMBL" id="CAJGYO010000014">
    <property type="protein sequence ID" value="CAD6267467.1"/>
    <property type="molecule type" value="Genomic_DNA"/>
</dbReference>
<evidence type="ECO:0000313" key="1">
    <source>
        <dbReference type="EMBL" id="CAD6267467.1"/>
    </source>
</evidence>
<protein>
    <submittedName>
        <fullName evidence="1">Uncharacterized protein</fullName>
    </submittedName>
</protein>
<proteinExistence type="predicted"/>
<dbReference type="PANTHER" id="PTHR33063">
    <property type="entry name" value="OS02G0583500 PROTEIN"/>
    <property type="match status" value="1"/>
</dbReference>
<keyword evidence="2" id="KW-1185">Reference proteome</keyword>
<accession>A0A811RBU2</accession>
<organism evidence="1 2">
    <name type="scientific">Miscanthus lutarioriparius</name>
    <dbReference type="NCBI Taxonomy" id="422564"/>
    <lineage>
        <taxon>Eukaryota</taxon>
        <taxon>Viridiplantae</taxon>
        <taxon>Streptophyta</taxon>
        <taxon>Embryophyta</taxon>
        <taxon>Tracheophyta</taxon>
        <taxon>Spermatophyta</taxon>
        <taxon>Magnoliopsida</taxon>
        <taxon>Liliopsida</taxon>
        <taxon>Poales</taxon>
        <taxon>Poaceae</taxon>
        <taxon>PACMAD clade</taxon>
        <taxon>Panicoideae</taxon>
        <taxon>Andropogonodae</taxon>
        <taxon>Andropogoneae</taxon>
        <taxon>Saccharinae</taxon>
        <taxon>Miscanthus</taxon>
    </lineage>
</organism>
<comment type="caution">
    <text evidence="1">The sequence shown here is derived from an EMBL/GenBank/DDBJ whole genome shotgun (WGS) entry which is preliminary data.</text>
</comment>
<sequence length="249" mass="28489">MKLLAEAFPEFNILPKSYDEAKSILKKLGDISALLDNTHMTTGADAITWPNQHSRMDDGDGFTHHDDNTLVADVADGITQHGDHNQITNEGGEERRDRVHNMGRGLQRLNRAHCGKLQVVITKGNIRPVVPLIAAKFATECNIIVRNHVPILTHRKLYKKEPESAFVDLFIGKLKAKFDVNTEDVTVKKACREMMKSAVRQQRYRLKQEYFDPFPLHLVTKTSLKCMTNEQWIKLLELWKSPKKMVCFL</sequence>
<dbReference type="PANTHER" id="PTHR33063:SF13">
    <property type="entry name" value="OS02G0583500 PROTEIN"/>
    <property type="match status" value="1"/>
</dbReference>
<dbReference type="AlphaFoldDB" id="A0A811RBU2"/>
<evidence type="ECO:0000313" key="2">
    <source>
        <dbReference type="Proteomes" id="UP000604825"/>
    </source>
</evidence>
<name>A0A811RBU2_9POAL</name>
<reference evidence="1" key="1">
    <citation type="submission" date="2020-10" db="EMBL/GenBank/DDBJ databases">
        <authorList>
            <person name="Han B."/>
            <person name="Lu T."/>
            <person name="Zhao Q."/>
            <person name="Huang X."/>
            <person name="Zhao Y."/>
        </authorList>
    </citation>
    <scope>NUCLEOTIDE SEQUENCE</scope>
</reference>